<reference evidence="2 3" key="1">
    <citation type="submission" date="2019-06" db="EMBL/GenBank/DDBJ databases">
        <title>Genome Sequence of the Brown Rot Fungal Pathogen Monilinia laxa.</title>
        <authorList>
            <person name="De Miccolis Angelini R.M."/>
            <person name="Landi L."/>
            <person name="Abate D."/>
            <person name="Pollastro S."/>
            <person name="Romanazzi G."/>
            <person name="Faretra F."/>
        </authorList>
    </citation>
    <scope>NUCLEOTIDE SEQUENCE [LARGE SCALE GENOMIC DNA]</scope>
    <source>
        <strain evidence="2 3">Mlax316</strain>
    </source>
</reference>
<dbReference type="Proteomes" id="UP000326757">
    <property type="component" value="Unassembled WGS sequence"/>
</dbReference>
<evidence type="ECO:0000313" key="3">
    <source>
        <dbReference type="Proteomes" id="UP000326757"/>
    </source>
</evidence>
<protein>
    <submittedName>
        <fullName evidence="2">Uncharacterized protein</fullName>
    </submittedName>
</protein>
<feature type="region of interest" description="Disordered" evidence="1">
    <location>
        <begin position="1"/>
        <end position="75"/>
    </location>
</feature>
<evidence type="ECO:0000313" key="2">
    <source>
        <dbReference type="EMBL" id="KAB8293456.1"/>
    </source>
</evidence>
<proteinExistence type="predicted"/>
<feature type="region of interest" description="Disordered" evidence="1">
    <location>
        <begin position="129"/>
        <end position="300"/>
    </location>
</feature>
<feature type="compositionally biased region" description="Polar residues" evidence="1">
    <location>
        <begin position="249"/>
        <end position="271"/>
    </location>
</feature>
<dbReference type="EMBL" id="VIGI01000012">
    <property type="protein sequence ID" value="KAB8293456.1"/>
    <property type="molecule type" value="Genomic_DNA"/>
</dbReference>
<accession>A0A5N6JWY9</accession>
<organism evidence="2 3">
    <name type="scientific">Monilinia laxa</name>
    <name type="common">Brown rot fungus</name>
    <name type="synonym">Sclerotinia laxa</name>
    <dbReference type="NCBI Taxonomy" id="61186"/>
    <lineage>
        <taxon>Eukaryota</taxon>
        <taxon>Fungi</taxon>
        <taxon>Dikarya</taxon>
        <taxon>Ascomycota</taxon>
        <taxon>Pezizomycotina</taxon>
        <taxon>Leotiomycetes</taxon>
        <taxon>Helotiales</taxon>
        <taxon>Sclerotiniaceae</taxon>
        <taxon>Monilinia</taxon>
    </lineage>
</organism>
<comment type="caution">
    <text evidence="2">The sequence shown here is derived from an EMBL/GenBank/DDBJ whole genome shotgun (WGS) entry which is preliminary data.</text>
</comment>
<feature type="compositionally biased region" description="Polar residues" evidence="1">
    <location>
        <begin position="190"/>
        <end position="202"/>
    </location>
</feature>
<gene>
    <name evidence="2" type="ORF">EYC80_007766</name>
</gene>
<dbReference type="AlphaFoldDB" id="A0A5N6JWY9"/>
<name>A0A5N6JWY9_MONLA</name>
<dbReference type="OrthoDB" id="10567969at2759"/>
<keyword evidence="3" id="KW-1185">Reference proteome</keyword>
<sequence length="475" mass="54608">MSGSFQTRQSRARHGRHGNNSAGNATIEVVDYDYDGSEVGEYPDAVEDPPSENREPAVDASPANESQPSYTEDRYKYRYRNPQVVATPPQDYVPPARDQYRRPRVVITPPQDYVSPTRHQYRRPRVVITPPQDYVPPARDQHRRPRVVITPPQDYVSPTRHQHRRPRVSIRPPRACASPTRNQHRRPGVSTRSPQARTSPTRNQHRHPGVSIRPPQVRVSYVRADRREDLSPPPRQYSSRHSPLAHGNPSRQRSPVARQNSYLRRSPSPTSYGGYIPSPPTRYPSDYQSRRRSGSYTNSFEDGILGREEEYIHLTEAEQREIAPGNEPIDLDMRESEVMKDAYDGFGRGRFQDVNENQNGPEFAVTNAYFDNAYHNLYTETATGYQKRTPLSEHAQNNTVYHSLNVSNHWYQEDSSRYKRFVEDRDMATLIDYTPEHRYHEVPDTTEGAYYAESSVAVNHGEQVKGAATSEVNRK</sequence>
<evidence type="ECO:0000256" key="1">
    <source>
        <dbReference type="SAM" id="MobiDB-lite"/>
    </source>
</evidence>